<dbReference type="SUPFAM" id="SSF81383">
    <property type="entry name" value="F-box domain"/>
    <property type="match status" value="1"/>
</dbReference>
<keyword evidence="3" id="KW-1185">Reference proteome</keyword>
<protein>
    <recommendedName>
        <fullName evidence="1">F-box domain-containing protein</fullName>
    </recommendedName>
</protein>
<evidence type="ECO:0000259" key="1">
    <source>
        <dbReference type="Pfam" id="PF00646"/>
    </source>
</evidence>
<comment type="caution">
    <text evidence="2">The sequence shown here is derived from an EMBL/GenBank/DDBJ whole genome shotgun (WGS) entry which is preliminary data.</text>
</comment>
<name>A0A8K0VV69_9PLEO</name>
<proteinExistence type="predicted"/>
<dbReference type="Pfam" id="PF00646">
    <property type="entry name" value="F-box"/>
    <property type="match status" value="1"/>
</dbReference>
<dbReference type="InterPro" id="IPR001810">
    <property type="entry name" value="F-box_dom"/>
</dbReference>
<dbReference type="Proteomes" id="UP000813461">
    <property type="component" value="Unassembled WGS sequence"/>
</dbReference>
<dbReference type="OrthoDB" id="3800738at2759"/>
<evidence type="ECO:0000313" key="3">
    <source>
        <dbReference type="Proteomes" id="UP000813461"/>
    </source>
</evidence>
<evidence type="ECO:0000313" key="2">
    <source>
        <dbReference type="EMBL" id="KAH7077336.1"/>
    </source>
</evidence>
<dbReference type="EMBL" id="JAGMVJ010000018">
    <property type="protein sequence ID" value="KAH7077336.1"/>
    <property type="molecule type" value="Genomic_DNA"/>
</dbReference>
<accession>A0A8K0VV69</accession>
<gene>
    <name evidence="2" type="ORF">FB567DRAFT_535055</name>
</gene>
<feature type="domain" description="F-box" evidence="1">
    <location>
        <begin position="11"/>
        <end position="44"/>
    </location>
</feature>
<organism evidence="2 3">
    <name type="scientific">Paraphoma chrysanthemicola</name>
    <dbReference type="NCBI Taxonomy" id="798071"/>
    <lineage>
        <taxon>Eukaryota</taxon>
        <taxon>Fungi</taxon>
        <taxon>Dikarya</taxon>
        <taxon>Ascomycota</taxon>
        <taxon>Pezizomycotina</taxon>
        <taxon>Dothideomycetes</taxon>
        <taxon>Pleosporomycetidae</taxon>
        <taxon>Pleosporales</taxon>
        <taxon>Pleosporineae</taxon>
        <taxon>Phaeosphaeriaceae</taxon>
        <taxon>Paraphoma</taxon>
    </lineage>
</organism>
<sequence length="279" mass="31939">MSSRDLVFSTPELLESILLHLSPQSLLAARQISRTFATTIKSSPQLQYALFFRSDPNRPANKWLVNPLLRQHFLPWFAMPEGHFSSRDYGVLKRMDWVSDSKTRAAFLRKEASWRDMLFLQPAPKSLRVVSWTHGQMGDIAQHADISFPNDAVTMGLVYDLTEKHLHDCENFYPSFALCIVDGENGPSATLVLRMTMQCCINENCEDEPVLRSEGADDELVLDYKAVGDAGDEEKVWHERLLMECETDLTEDRGGVAEWEWQEWLRKRAPMGDLSSDVR</sequence>
<dbReference type="AlphaFoldDB" id="A0A8K0VV69"/>
<reference evidence="2" key="1">
    <citation type="journal article" date="2021" name="Nat. Commun.">
        <title>Genetic determinants of endophytism in the Arabidopsis root mycobiome.</title>
        <authorList>
            <person name="Mesny F."/>
            <person name="Miyauchi S."/>
            <person name="Thiergart T."/>
            <person name="Pickel B."/>
            <person name="Atanasova L."/>
            <person name="Karlsson M."/>
            <person name="Huettel B."/>
            <person name="Barry K.W."/>
            <person name="Haridas S."/>
            <person name="Chen C."/>
            <person name="Bauer D."/>
            <person name="Andreopoulos W."/>
            <person name="Pangilinan J."/>
            <person name="LaButti K."/>
            <person name="Riley R."/>
            <person name="Lipzen A."/>
            <person name="Clum A."/>
            <person name="Drula E."/>
            <person name="Henrissat B."/>
            <person name="Kohler A."/>
            <person name="Grigoriev I.V."/>
            <person name="Martin F.M."/>
            <person name="Hacquard S."/>
        </authorList>
    </citation>
    <scope>NUCLEOTIDE SEQUENCE</scope>
    <source>
        <strain evidence="2">MPI-SDFR-AT-0120</strain>
    </source>
</reference>
<dbReference type="InterPro" id="IPR036047">
    <property type="entry name" value="F-box-like_dom_sf"/>
</dbReference>